<keyword evidence="4" id="KW-0472">Membrane</keyword>
<dbReference type="GO" id="GO:0000139">
    <property type="term" value="C:Golgi membrane"/>
    <property type="evidence" value="ECO:0007669"/>
    <property type="project" value="TreeGrafter"/>
</dbReference>
<evidence type="ECO:0000256" key="4">
    <source>
        <dbReference type="SAM" id="Phobius"/>
    </source>
</evidence>
<name>A0A9P9FWU7_9HYPO</name>
<accession>A0A9P9FWU7</accession>
<gene>
    <name evidence="5" type="ORF">EDB81DRAFT_773580</name>
</gene>
<evidence type="ECO:0000256" key="3">
    <source>
        <dbReference type="SAM" id="MobiDB-lite"/>
    </source>
</evidence>
<keyword evidence="4" id="KW-1133">Transmembrane helix</keyword>
<protein>
    <recommendedName>
        <fullName evidence="7">Nucleotide-diphospho-sugar transferase domain-containing protein</fullName>
    </recommendedName>
</protein>
<organism evidence="5 6">
    <name type="scientific">Dactylonectria macrodidyma</name>
    <dbReference type="NCBI Taxonomy" id="307937"/>
    <lineage>
        <taxon>Eukaryota</taxon>
        <taxon>Fungi</taxon>
        <taxon>Dikarya</taxon>
        <taxon>Ascomycota</taxon>
        <taxon>Pezizomycotina</taxon>
        <taxon>Sordariomycetes</taxon>
        <taxon>Hypocreomycetidae</taxon>
        <taxon>Hypocreales</taxon>
        <taxon>Nectriaceae</taxon>
        <taxon>Dactylonectria</taxon>
    </lineage>
</organism>
<evidence type="ECO:0008006" key="7">
    <source>
        <dbReference type="Google" id="ProtNLM"/>
    </source>
</evidence>
<feature type="transmembrane region" description="Helical" evidence="4">
    <location>
        <begin position="60"/>
        <end position="79"/>
    </location>
</feature>
<feature type="region of interest" description="Disordered" evidence="3">
    <location>
        <begin position="418"/>
        <end position="446"/>
    </location>
</feature>
<dbReference type="InterPro" id="IPR008630">
    <property type="entry name" value="Glyco_trans_34"/>
</dbReference>
<evidence type="ECO:0000256" key="1">
    <source>
        <dbReference type="ARBA" id="ARBA00022676"/>
    </source>
</evidence>
<dbReference type="OrthoDB" id="3763672at2759"/>
<reference evidence="5" key="1">
    <citation type="journal article" date="2021" name="Nat. Commun.">
        <title>Genetic determinants of endophytism in the Arabidopsis root mycobiome.</title>
        <authorList>
            <person name="Mesny F."/>
            <person name="Miyauchi S."/>
            <person name="Thiergart T."/>
            <person name="Pickel B."/>
            <person name="Atanasova L."/>
            <person name="Karlsson M."/>
            <person name="Huettel B."/>
            <person name="Barry K.W."/>
            <person name="Haridas S."/>
            <person name="Chen C."/>
            <person name="Bauer D."/>
            <person name="Andreopoulos W."/>
            <person name="Pangilinan J."/>
            <person name="LaButti K."/>
            <person name="Riley R."/>
            <person name="Lipzen A."/>
            <person name="Clum A."/>
            <person name="Drula E."/>
            <person name="Henrissat B."/>
            <person name="Kohler A."/>
            <person name="Grigoriev I.V."/>
            <person name="Martin F.M."/>
            <person name="Hacquard S."/>
        </authorList>
    </citation>
    <scope>NUCLEOTIDE SEQUENCE</scope>
    <source>
        <strain evidence="5">MPI-CAGE-AT-0147</strain>
    </source>
</reference>
<keyword evidence="1" id="KW-0328">Glycosyltransferase</keyword>
<keyword evidence="4" id="KW-0812">Transmembrane</keyword>
<keyword evidence="6" id="KW-1185">Reference proteome</keyword>
<comment type="caution">
    <text evidence="5">The sequence shown here is derived from an EMBL/GenBank/DDBJ whole genome shotgun (WGS) entry which is preliminary data.</text>
</comment>
<sequence>MVHAGSRPCLTISASAKVSLLTLLFSPSFVSFWFSAFKLSTFVLSSTAIMSQAAFQTFSFTRIFILIASQALLLILFFGPEHLNVRQYDPDYKAPVHQPPASHVPTNASATPPKLSQEELIQQLFSSVRTPVVAPSFTLPNGEVLHLPKGNLPYPTRMGKKICILDMDGRGFDGPNQPWSAGRISWDTMSGTSPGVFNHYLYAMIHGYSYKYIRTAKPDWGMPVWAEIPAIKSILADYDVVVSLDTDAIFPNLLLPYEWMMNRWNITEDIAFAMSPDRKGPYNYDSKRRLRHNPGFITVRNIPIAHEMLDAWITCPARIPGCNKHANRFPAEMSAWGNFVRDEKPEYDRATKSLPCAEANGFAEQPSECDGKLLSHYTSGKKLVKPRTGDFAVQALFQVLQHGMQQNKDELRREDAEFAAGSGLEEMHVPPVSRKGKPTKGMPTHS</sequence>
<dbReference type="GO" id="GO:0016757">
    <property type="term" value="F:glycosyltransferase activity"/>
    <property type="evidence" value="ECO:0007669"/>
    <property type="project" value="UniProtKB-KW"/>
</dbReference>
<dbReference type="Proteomes" id="UP000738349">
    <property type="component" value="Unassembled WGS sequence"/>
</dbReference>
<evidence type="ECO:0000313" key="6">
    <source>
        <dbReference type="Proteomes" id="UP000738349"/>
    </source>
</evidence>
<keyword evidence="2" id="KW-0808">Transferase</keyword>
<dbReference type="PANTHER" id="PTHR31306">
    <property type="entry name" value="ALPHA-1,6-MANNOSYLTRANSFERASE MNN11-RELATED"/>
    <property type="match status" value="1"/>
</dbReference>
<dbReference type="EMBL" id="JAGMUV010000001">
    <property type="protein sequence ID" value="KAH7176796.1"/>
    <property type="molecule type" value="Genomic_DNA"/>
</dbReference>
<dbReference type="AlphaFoldDB" id="A0A9P9FWU7"/>
<feature type="transmembrane region" description="Helical" evidence="4">
    <location>
        <begin position="20"/>
        <end position="39"/>
    </location>
</feature>
<dbReference type="GO" id="GO:0006487">
    <property type="term" value="P:protein N-linked glycosylation"/>
    <property type="evidence" value="ECO:0007669"/>
    <property type="project" value="TreeGrafter"/>
</dbReference>
<dbReference type="PANTHER" id="PTHR31306:SF3">
    <property type="entry name" value="NUCLEOTIDE-DIPHOSPHO-SUGAR TRANSFERASE DOMAIN-CONTAINING PROTEIN"/>
    <property type="match status" value="1"/>
</dbReference>
<evidence type="ECO:0000256" key="2">
    <source>
        <dbReference type="ARBA" id="ARBA00022679"/>
    </source>
</evidence>
<proteinExistence type="predicted"/>
<evidence type="ECO:0000313" key="5">
    <source>
        <dbReference type="EMBL" id="KAH7176796.1"/>
    </source>
</evidence>